<dbReference type="Gene3D" id="3.40.1350.10">
    <property type="match status" value="1"/>
</dbReference>
<protein>
    <submittedName>
        <fullName evidence="3">DUF1016 domain-containing protein</fullName>
    </submittedName>
</protein>
<name>A0ABR8E4Z1_9NOSO</name>
<proteinExistence type="predicted"/>
<dbReference type="InterPro" id="IPR053148">
    <property type="entry name" value="PD-DEXK-like_domain"/>
</dbReference>
<evidence type="ECO:0000259" key="1">
    <source>
        <dbReference type="Pfam" id="PF06250"/>
    </source>
</evidence>
<dbReference type="InterPro" id="IPR041527">
    <property type="entry name" value="YhcG_N"/>
</dbReference>
<evidence type="ECO:0000259" key="2">
    <source>
        <dbReference type="Pfam" id="PF17761"/>
    </source>
</evidence>
<feature type="domain" description="YhcG PDDEXK nuclease" evidence="1">
    <location>
        <begin position="175"/>
        <end position="330"/>
    </location>
</feature>
<dbReference type="InterPro" id="IPR011856">
    <property type="entry name" value="tRNA_endonuc-like_dom_sf"/>
</dbReference>
<reference evidence="3 4" key="1">
    <citation type="journal article" date="2020" name="ISME J.">
        <title>Comparative genomics reveals insights into cyanobacterial evolution and habitat adaptation.</title>
        <authorList>
            <person name="Chen M.Y."/>
            <person name="Teng W.K."/>
            <person name="Zhao L."/>
            <person name="Hu C.X."/>
            <person name="Zhou Y.K."/>
            <person name="Han B.P."/>
            <person name="Song L.R."/>
            <person name="Shu W.S."/>
        </authorList>
    </citation>
    <scope>NUCLEOTIDE SEQUENCE [LARGE SCALE GENOMIC DNA]</scope>
    <source>
        <strain evidence="3 4">FACHB-838</strain>
    </source>
</reference>
<dbReference type="Pfam" id="PF17761">
    <property type="entry name" value="DUF1016_N"/>
    <property type="match status" value="1"/>
</dbReference>
<gene>
    <name evidence="3" type="ORF">H6G97_47560</name>
</gene>
<organism evidence="3 4">
    <name type="scientific">Nostoc flagelliforme FACHB-838</name>
    <dbReference type="NCBI Taxonomy" id="2692904"/>
    <lineage>
        <taxon>Bacteria</taxon>
        <taxon>Bacillati</taxon>
        <taxon>Cyanobacteriota</taxon>
        <taxon>Cyanophyceae</taxon>
        <taxon>Nostocales</taxon>
        <taxon>Nostocaceae</taxon>
        <taxon>Nostoc</taxon>
    </lineage>
</organism>
<feature type="domain" description="YhcG N-terminal" evidence="2">
    <location>
        <begin position="17"/>
        <end position="153"/>
    </location>
</feature>
<dbReference type="Pfam" id="PF06250">
    <property type="entry name" value="YhcG_C"/>
    <property type="match status" value="1"/>
</dbReference>
<sequence>MADNLSPMDGYDDFLRELKERIRNAQVRAALSVNRELVLLYWQIGREIIIRQQQQGWGAKVIERLARDLKAAFPDMKGFSARNLNYMRAFAEAYPDEQIVQQAAALIPWFHNCVILDKVKNNLEREWYIQKTRENGWSRNILTLQINNRLFERQGKAVNNFNIILPSPQSDIALETLKDPYIFDFLSLGEAAQEREVEKELVKHITQFLLELGVGFAFVGQQYNLKVGDENFYIDLLFYHIKLHCFVVIELKTGKFKPEYAGKINFYLSAVDDLLKSPVDSPSIGLILCASKDNVIAEYALRDVNKPIGIAEWQTQLTKSLPKELQTKLPTIEQLEAELENLSVEVEDEE</sequence>
<dbReference type="PANTHER" id="PTHR30547">
    <property type="entry name" value="UNCHARACTERIZED PROTEIN YHCG-RELATED"/>
    <property type="match status" value="1"/>
</dbReference>
<dbReference type="PANTHER" id="PTHR30547:SF0">
    <property type="entry name" value="BLR8175 PROTEIN"/>
    <property type="match status" value="1"/>
</dbReference>
<accession>A0ABR8E4Z1</accession>
<dbReference type="RefSeq" id="WP_190947237.1">
    <property type="nucleotide sequence ID" value="NZ_JACJSI010000479.1"/>
</dbReference>
<keyword evidence="4" id="KW-1185">Reference proteome</keyword>
<dbReference type="Proteomes" id="UP000623440">
    <property type="component" value="Unassembled WGS sequence"/>
</dbReference>
<dbReference type="InterPro" id="IPR009362">
    <property type="entry name" value="YhcG_C"/>
</dbReference>
<evidence type="ECO:0000313" key="4">
    <source>
        <dbReference type="Proteomes" id="UP000623440"/>
    </source>
</evidence>
<dbReference type="EMBL" id="JACJSI010000479">
    <property type="protein sequence ID" value="MBD2536528.1"/>
    <property type="molecule type" value="Genomic_DNA"/>
</dbReference>
<comment type="caution">
    <text evidence="3">The sequence shown here is derived from an EMBL/GenBank/DDBJ whole genome shotgun (WGS) entry which is preliminary data.</text>
</comment>
<evidence type="ECO:0000313" key="3">
    <source>
        <dbReference type="EMBL" id="MBD2536528.1"/>
    </source>
</evidence>